<dbReference type="Proteomes" id="UP000188246">
    <property type="component" value="Chromosome"/>
</dbReference>
<dbReference type="KEGG" id="vpi:BW732_06395"/>
<accession>A0A1Q2D652</accession>
<dbReference type="AlphaFoldDB" id="A0A1Q2D652"/>
<protein>
    <submittedName>
        <fullName evidence="1">Uncharacterized protein</fullName>
    </submittedName>
</protein>
<evidence type="ECO:0000313" key="1">
    <source>
        <dbReference type="EMBL" id="AQP53880.1"/>
    </source>
</evidence>
<keyword evidence="2" id="KW-1185">Reference proteome</keyword>
<proteinExistence type="predicted"/>
<evidence type="ECO:0000313" key="2">
    <source>
        <dbReference type="Proteomes" id="UP000188246"/>
    </source>
</evidence>
<reference evidence="1 2" key="1">
    <citation type="journal article" date="2010" name="Int. J. Syst. Evol. Microbiol.">
        <title>Vagococcus penaei sp. nov., isolated from spoilage microbiota of cooked shrimp (Penaeus vannamei).</title>
        <authorList>
            <person name="Jaffres E."/>
            <person name="Prevost H."/>
            <person name="Rossero A."/>
            <person name="Joffraud J.J."/>
            <person name="Dousset X."/>
        </authorList>
    </citation>
    <scope>NUCLEOTIDE SEQUENCE [LARGE SCALE GENOMIC DNA]</scope>
    <source>
        <strain evidence="1 2">CD276</strain>
    </source>
</reference>
<name>A0A1Q2D652_9ENTE</name>
<sequence length="75" mass="8792">MQTKIIEKSAKILLINMSHDACMDNMTTFSEMIPQKILALFYTTQPDITKNYRLNLNLIEKTIRFPNISILKQFI</sequence>
<gene>
    <name evidence="1" type="ORF">BW732_06395</name>
</gene>
<dbReference type="EMBL" id="CP019609">
    <property type="protein sequence ID" value="AQP53880.1"/>
    <property type="molecule type" value="Genomic_DNA"/>
</dbReference>
<organism evidence="1 2">
    <name type="scientific">Vagococcus penaei</name>
    <dbReference type="NCBI Taxonomy" id="633807"/>
    <lineage>
        <taxon>Bacteria</taxon>
        <taxon>Bacillati</taxon>
        <taxon>Bacillota</taxon>
        <taxon>Bacilli</taxon>
        <taxon>Lactobacillales</taxon>
        <taxon>Enterococcaceae</taxon>
        <taxon>Vagococcus</taxon>
    </lineage>
</organism>